<dbReference type="PANTHER" id="PTHR43737">
    <property type="entry name" value="BLL7424 PROTEIN"/>
    <property type="match status" value="1"/>
</dbReference>
<name>A0AAW9Q647_9BURK</name>
<dbReference type="PROSITE" id="PS51318">
    <property type="entry name" value="TAT"/>
    <property type="match status" value="1"/>
</dbReference>
<dbReference type="InterPro" id="IPR006311">
    <property type="entry name" value="TAT_signal"/>
</dbReference>
<dbReference type="Proteomes" id="UP001336250">
    <property type="component" value="Unassembled WGS sequence"/>
</dbReference>
<evidence type="ECO:0000313" key="2">
    <source>
        <dbReference type="Proteomes" id="UP001336250"/>
    </source>
</evidence>
<dbReference type="PANTHER" id="PTHR43737:SF1">
    <property type="entry name" value="DUF1501 DOMAIN-CONTAINING PROTEIN"/>
    <property type="match status" value="1"/>
</dbReference>
<dbReference type="Pfam" id="PF07394">
    <property type="entry name" value="DUF1501"/>
    <property type="match status" value="1"/>
</dbReference>
<organism evidence="1 2">
    <name type="scientific">Aquincola agrisoli</name>
    <dbReference type="NCBI Taxonomy" id="3119538"/>
    <lineage>
        <taxon>Bacteria</taxon>
        <taxon>Pseudomonadati</taxon>
        <taxon>Pseudomonadota</taxon>
        <taxon>Betaproteobacteria</taxon>
        <taxon>Burkholderiales</taxon>
        <taxon>Sphaerotilaceae</taxon>
        <taxon>Aquincola</taxon>
    </lineage>
</organism>
<dbReference type="RefSeq" id="WP_332287845.1">
    <property type="nucleotide sequence ID" value="NZ_JAZIBG010000009.1"/>
</dbReference>
<dbReference type="AlphaFoldDB" id="A0AAW9Q647"/>
<dbReference type="InterPro" id="IPR010869">
    <property type="entry name" value="DUF1501"/>
</dbReference>
<evidence type="ECO:0000313" key="1">
    <source>
        <dbReference type="EMBL" id="MEF7612936.1"/>
    </source>
</evidence>
<keyword evidence="2" id="KW-1185">Reference proteome</keyword>
<comment type="caution">
    <text evidence="1">The sequence shown here is derived from an EMBL/GenBank/DDBJ whole genome shotgun (WGS) entry which is preliminary data.</text>
</comment>
<accession>A0AAW9Q647</accession>
<proteinExistence type="predicted"/>
<sequence>MNASRREFLRAGSGLLAAASRPGLGFHAPMALGLAGLGAMAAQSAHAADTSGYKALVCLFMAGGSDQHNWIVPTDATGYADYARVRQELAWPRGQLLPITSSHQGSGRSFGMPLELQPLQALYEAGQCAVVANVGPLEQPLTQAQYLAGGAGLPSKLFSHNDQQSMWQALAPEGAPSGWGGRMGDLLASANPHPVFTAVSAAGNAVFLSGSSVIPYRVGLDGPLAIRGLGEPWLHGSSTAAAALARVLKMEGDTLYQAEVRRTVQRSLETAAALQAALQASPVPALPTAPLTLPGGARIVLAGDPLAKQLRVVAQMIAAAPRMGMRRQVFMVQLGGFDSHSHQMHDQPLLMARVAQSAAWFHGTLAGLGMGSNVTLFTASDFGRTLVSNGDGSDHGWGSHHLVLGGAVRGRTIQGRFPVTALGTADDVGSGRLLPTTSVTQLAASLGAWIGLGTDELRTVLPTLGRFGAGPVLF</sequence>
<protein>
    <submittedName>
        <fullName evidence="1">DUF1501 domain-containing protein</fullName>
    </submittedName>
</protein>
<gene>
    <name evidence="1" type="ORF">V4F39_03365</name>
</gene>
<reference evidence="1 2" key="1">
    <citation type="submission" date="2024-02" db="EMBL/GenBank/DDBJ databases">
        <title>Genome sequence of Aquincola sp. MAHUQ-54.</title>
        <authorList>
            <person name="Huq M.A."/>
        </authorList>
    </citation>
    <scope>NUCLEOTIDE SEQUENCE [LARGE SCALE GENOMIC DNA]</scope>
    <source>
        <strain evidence="1 2">MAHUQ-54</strain>
    </source>
</reference>
<dbReference type="EMBL" id="JAZIBG010000009">
    <property type="protein sequence ID" value="MEF7612936.1"/>
    <property type="molecule type" value="Genomic_DNA"/>
</dbReference>